<dbReference type="SUPFAM" id="SSF46689">
    <property type="entry name" value="Homeodomain-like"/>
    <property type="match status" value="1"/>
</dbReference>
<dbReference type="RefSeq" id="WP_279855504.1">
    <property type="nucleotide sequence ID" value="NZ_JBAKAP010000024.1"/>
</dbReference>
<evidence type="ECO:0000313" key="6">
    <source>
        <dbReference type="EMBL" id="MEL0618417.1"/>
    </source>
</evidence>
<dbReference type="PANTHER" id="PTHR47506">
    <property type="entry name" value="TRANSCRIPTIONAL REGULATORY PROTEIN"/>
    <property type="match status" value="1"/>
</dbReference>
<accession>A0ABU9GJZ6</accession>
<keyword evidence="7" id="KW-1185">Reference proteome</keyword>
<dbReference type="PROSITE" id="PS01081">
    <property type="entry name" value="HTH_TETR_1"/>
    <property type="match status" value="1"/>
</dbReference>
<evidence type="ECO:0000256" key="3">
    <source>
        <dbReference type="ARBA" id="ARBA00023163"/>
    </source>
</evidence>
<dbReference type="Proteomes" id="UP001378242">
    <property type="component" value="Unassembled WGS sequence"/>
</dbReference>
<keyword evidence="2 4" id="KW-0238">DNA-binding</keyword>
<sequence length="173" mass="19280">MIQHDIAARLEALFSQRGFAEPSVSELKAASGVSLRTLYRHFPSKESMVIGALQHRHERYLAFLEDEVPSDGAAALSHLYQRLGHWMKHEAPNGCMSINALAAFPDNRDVSDAVTRHKRETLHWLGTRSRREDLANELFLIHEGASSAWLVLGDTAIEAALSTTLTLLGKPRK</sequence>
<evidence type="ECO:0000256" key="4">
    <source>
        <dbReference type="PROSITE-ProRule" id="PRU00335"/>
    </source>
</evidence>
<dbReference type="PANTHER" id="PTHR47506:SF1">
    <property type="entry name" value="HTH-TYPE TRANSCRIPTIONAL REGULATOR YJDC"/>
    <property type="match status" value="1"/>
</dbReference>
<gene>
    <name evidence="6" type="ORF">V6243_16440</name>
</gene>
<evidence type="ECO:0000259" key="5">
    <source>
        <dbReference type="PROSITE" id="PS50977"/>
    </source>
</evidence>
<comment type="caution">
    <text evidence="6">The sequence shown here is derived from an EMBL/GenBank/DDBJ whole genome shotgun (WGS) entry which is preliminary data.</text>
</comment>
<dbReference type="PROSITE" id="PS50977">
    <property type="entry name" value="HTH_TETR_2"/>
    <property type="match status" value="1"/>
</dbReference>
<feature type="DNA-binding region" description="H-T-H motif" evidence="4">
    <location>
        <begin position="23"/>
        <end position="42"/>
    </location>
</feature>
<dbReference type="Gene3D" id="1.10.357.10">
    <property type="entry name" value="Tetracycline Repressor, domain 2"/>
    <property type="match status" value="1"/>
</dbReference>
<dbReference type="InterPro" id="IPR023772">
    <property type="entry name" value="DNA-bd_HTH_TetR-type_CS"/>
</dbReference>
<evidence type="ECO:0000256" key="1">
    <source>
        <dbReference type="ARBA" id="ARBA00023015"/>
    </source>
</evidence>
<protein>
    <submittedName>
        <fullName evidence="6">TetR/AcrR family transcriptional regulator</fullName>
    </submittedName>
</protein>
<dbReference type="InterPro" id="IPR001647">
    <property type="entry name" value="HTH_TetR"/>
</dbReference>
<dbReference type="PRINTS" id="PR00455">
    <property type="entry name" value="HTHTETR"/>
</dbReference>
<name>A0ABU9GJZ6_COBMA</name>
<keyword evidence="1" id="KW-0805">Transcription regulation</keyword>
<dbReference type="Pfam" id="PF00440">
    <property type="entry name" value="TetR_N"/>
    <property type="match status" value="1"/>
</dbReference>
<feature type="domain" description="HTH tetR-type" evidence="5">
    <location>
        <begin position="1"/>
        <end position="60"/>
    </location>
</feature>
<reference evidence="6 7" key="1">
    <citation type="submission" date="2024-02" db="EMBL/GenBank/DDBJ databases">
        <title>Bacteria isolated from the canopy kelp, Nereocystis luetkeana.</title>
        <authorList>
            <person name="Pfister C.A."/>
            <person name="Younker I.T."/>
            <person name="Light S.H."/>
        </authorList>
    </citation>
    <scope>NUCLEOTIDE SEQUENCE [LARGE SCALE GENOMIC DNA]</scope>
    <source>
        <strain evidence="6 7">TI.5.07</strain>
    </source>
</reference>
<organism evidence="6 7">
    <name type="scientific">Cobetia marina</name>
    <name type="common">Deleya marina</name>
    <dbReference type="NCBI Taxonomy" id="28258"/>
    <lineage>
        <taxon>Bacteria</taxon>
        <taxon>Pseudomonadati</taxon>
        <taxon>Pseudomonadota</taxon>
        <taxon>Gammaproteobacteria</taxon>
        <taxon>Oceanospirillales</taxon>
        <taxon>Halomonadaceae</taxon>
        <taxon>Cobetia</taxon>
    </lineage>
</organism>
<evidence type="ECO:0000256" key="2">
    <source>
        <dbReference type="ARBA" id="ARBA00023125"/>
    </source>
</evidence>
<keyword evidence="3" id="KW-0804">Transcription</keyword>
<dbReference type="EMBL" id="JBAKAP010000024">
    <property type="protein sequence ID" value="MEL0618417.1"/>
    <property type="molecule type" value="Genomic_DNA"/>
</dbReference>
<proteinExistence type="predicted"/>
<evidence type="ECO:0000313" key="7">
    <source>
        <dbReference type="Proteomes" id="UP001378242"/>
    </source>
</evidence>
<dbReference type="InterPro" id="IPR009057">
    <property type="entry name" value="Homeodomain-like_sf"/>
</dbReference>